<dbReference type="EMBL" id="JABMJE010000141">
    <property type="protein sequence ID" value="NQS78779.1"/>
    <property type="molecule type" value="Genomic_DNA"/>
</dbReference>
<proteinExistence type="predicted"/>
<name>A0A8T7H7X8_9EURY</name>
<dbReference type="InterPro" id="IPR002711">
    <property type="entry name" value="HNH"/>
</dbReference>
<keyword evidence="2" id="KW-0255">Endonuclease</keyword>
<reference evidence="2" key="1">
    <citation type="submission" date="2020-05" db="EMBL/GenBank/DDBJ databases">
        <title>The first insight into the ecology of ammonia-tolerant syntrophic propionate oxidizing bacteria.</title>
        <authorList>
            <person name="Singh A."/>
            <person name="Schnurer A."/>
            <person name="Westerholm M."/>
        </authorList>
    </citation>
    <scope>NUCLEOTIDE SEQUENCE</scope>
    <source>
        <strain evidence="2">MAG54</strain>
    </source>
</reference>
<sequence>MRRRTSSYPVSRERSSNVTTDLQLSLDAFDRTLPPLCDGSPDRNGFLGLCYHCPFAVREDGSVFCEEFGISIRAREKYALRGWKAVRTAILERDGDQCAICGGDEDLHVHHIDLDPTHDAPANLITLCGICHARVHTDLRREGGAVRVAQVIAAVRRRGNSRKNP</sequence>
<accession>A0A8T7H7X8</accession>
<evidence type="ECO:0000313" key="3">
    <source>
        <dbReference type="Proteomes" id="UP000737555"/>
    </source>
</evidence>
<dbReference type="InterPro" id="IPR003615">
    <property type="entry name" value="HNH_nuc"/>
</dbReference>
<comment type="caution">
    <text evidence="2">The sequence shown here is derived from an EMBL/GenBank/DDBJ whole genome shotgun (WGS) entry which is preliminary data.</text>
</comment>
<dbReference type="GO" id="GO:0008270">
    <property type="term" value="F:zinc ion binding"/>
    <property type="evidence" value="ECO:0007669"/>
    <property type="project" value="InterPro"/>
</dbReference>
<dbReference type="CDD" id="cd00085">
    <property type="entry name" value="HNHc"/>
    <property type="match status" value="1"/>
</dbReference>
<dbReference type="Gene3D" id="1.10.30.50">
    <property type="match status" value="1"/>
</dbReference>
<protein>
    <submittedName>
        <fullName evidence="2">HNH endonuclease</fullName>
    </submittedName>
</protein>
<dbReference type="AlphaFoldDB" id="A0A8T7H7X8"/>
<evidence type="ECO:0000313" key="2">
    <source>
        <dbReference type="EMBL" id="NQS78779.1"/>
    </source>
</evidence>
<dbReference type="GO" id="GO:0003676">
    <property type="term" value="F:nucleic acid binding"/>
    <property type="evidence" value="ECO:0007669"/>
    <property type="project" value="InterPro"/>
</dbReference>
<gene>
    <name evidence="2" type="ORF">HQQ74_08795</name>
</gene>
<dbReference type="Pfam" id="PF01844">
    <property type="entry name" value="HNH"/>
    <property type="match status" value="1"/>
</dbReference>
<dbReference type="SMART" id="SM00507">
    <property type="entry name" value="HNHc"/>
    <property type="match status" value="1"/>
</dbReference>
<evidence type="ECO:0000259" key="1">
    <source>
        <dbReference type="SMART" id="SM00507"/>
    </source>
</evidence>
<dbReference type="Proteomes" id="UP000737555">
    <property type="component" value="Unassembled WGS sequence"/>
</dbReference>
<feature type="domain" description="HNH nuclease" evidence="1">
    <location>
        <begin position="85"/>
        <end position="133"/>
    </location>
</feature>
<dbReference type="GO" id="GO:0004519">
    <property type="term" value="F:endonuclease activity"/>
    <property type="evidence" value="ECO:0007669"/>
    <property type="project" value="UniProtKB-KW"/>
</dbReference>
<organism evidence="2 3">
    <name type="scientific">Methanoculleus bourgensis</name>
    <dbReference type="NCBI Taxonomy" id="83986"/>
    <lineage>
        <taxon>Archaea</taxon>
        <taxon>Methanobacteriati</taxon>
        <taxon>Methanobacteriota</taxon>
        <taxon>Stenosarchaea group</taxon>
        <taxon>Methanomicrobia</taxon>
        <taxon>Methanomicrobiales</taxon>
        <taxon>Methanomicrobiaceae</taxon>
        <taxon>Methanoculleus</taxon>
    </lineage>
</organism>
<keyword evidence="2" id="KW-0540">Nuclease</keyword>
<keyword evidence="2" id="KW-0378">Hydrolase</keyword>